<evidence type="ECO:0000313" key="1">
    <source>
        <dbReference type="EMBL" id="SDR63034.1"/>
    </source>
</evidence>
<proteinExistence type="predicted"/>
<dbReference type="AlphaFoldDB" id="A0A1H1KL90"/>
<keyword evidence="2" id="KW-1185">Reference proteome</keyword>
<organism evidence="1 2">
    <name type="scientific">Paraburkholderia tuberum</name>
    <dbReference type="NCBI Taxonomy" id="157910"/>
    <lineage>
        <taxon>Bacteria</taxon>
        <taxon>Pseudomonadati</taxon>
        <taxon>Pseudomonadota</taxon>
        <taxon>Betaproteobacteria</taxon>
        <taxon>Burkholderiales</taxon>
        <taxon>Burkholderiaceae</taxon>
        <taxon>Paraburkholderia</taxon>
    </lineage>
</organism>
<evidence type="ECO:0000313" key="2">
    <source>
        <dbReference type="Proteomes" id="UP000199365"/>
    </source>
</evidence>
<dbReference type="EMBL" id="FNKX01000005">
    <property type="protein sequence ID" value="SDR63034.1"/>
    <property type="molecule type" value="Genomic_DNA"/>
</dbReference>
<name>A0A1H1KL90_9BURK</name>
<dbReference type="Proteomes" id="UP000199365">
    <property type="component" value="Unassembled WGS sequence"/>
</dbReference>
<sequence>MLFSYRTPLAQADLETLANSLQLCVEQAESWRVGYFFDSPVDNWNLSGEPGSRITV</sequence>
<gene>
    <name evidence="1" type="ORF">SAMN05445850_8583</name>
</gene>
<accession>A0A1H1KL90</accession>
<reference evidence="2" key="1">
    <citation type="submission" date="2016-10" db="EMBL/GenBank/DDBJ databases">
        <authorList>
            <person name="Varghese N."/>
            <person name="Submissions S."/>
        </authorList>
    </citation>
    <scope>NUCLEOTIDE SEQUENCE [LARGE SCALE GENOMIC DNA]</scope>
    <source>
        <strain evidence="2">DUS833</strain>
    </source>
</reference>
<protein>
    <submittedName>
        <fullName evidence="1">Uncharacterized protein</fullName>
    </submittedName>
</protein>